<dbReference type="STRING" id="4432.A0A1U8Q9Z4"/>
<proteinExistence type="predicted"/>
<protein>
    <submittedName>
        <fullName evidence="3">Uncharacterized protein LOC109115735</fullName>
    </submittedName>
</protein>
<evidence type="ECO:0000259" key="1">
    <source>
        <dbReference type="Pfam" id="PF07727"/>
    </source>
</evidence>
<reference evidence="3" key="1">
    <citation type="submission" date="2025-08" db="UniProtKB">
        <authorList>
            <consortium name="RefSeq"/>
        </authorList>
    </citation>
    <scope>IDENTIFICATION</scope>
</reference>
<organism evidence="2 3">
    <name type="scientific">Nelumbo nucifera</name>
    <name type="common">Sacred lotus</name>
    <dbReference type="NCBI Taxonomy" id="4432"/>
    <lineage>
        <taxon>Eukaryota</taxon>
        <taxon>Viridiplantae</taxon>
        <taxon>Streptophyta</taxon>
        <taxon>Embryophyta</taxon>
        <taxon>Tracheophyta</taxon>
        <taxon>Spermatophyta</taxon>
        <taxon>Magnoliopsida</taxon>
        <taxon>Proteales</taxon>
        <taxon>Nelumbonaceae</taxon>
        <taxon>Nelumbo</taxon>
    </lineage>
</organism>
<gene>
    <name evidence="3" type="primary">LOC109115735</name>
</gene>
<dbReference type="PANTHER" id="PTHR11439">
    <property type="entry name" value="GAG-POL-RELATED RETROTRANSPOSON"/>
    <property type="match status" value="1"/>
</dbReference>
<dbReference type="KEGG" id="nnu:109115735"/>
<dbReference type="AlphaFoldDB" id="A0A1U8Q9Z4"/>
<accession>A0A1U8Q9Z4</accession>
<dbReference type="GeneID" id="109115735"/>
<name>A0A1U8Q9Z4_NELNU</name>
<dbReference type="OrthoDB" id="414945at2759"/>
<keyword evidence="2" id="KW-1185">Reference proteome</keyword>
<dbReference type="InterPro" id="IPR043502">
    <property type="entry name" value="DNA/RNA_pol_sf"/>
</dbReference>
<dbReference type="InParanoid" id="A0A1U8Q9Z4"/>
<dbReference type="OMA" id="DAEWAGC"/>
<dbReference type="SUPFAM" id="SSF56672">
    <property type="entry name" value="DNA/RNA polymerases"/>
    <property type="match status" value="1"/>
</dbReference>
<dbReference type="Pfam" id="PF07727">
    <property type="entry name" value="RVT_2"/>
    <property type="match status" value="1"/>
</dbReference>
<evidence type="ECO:0000313" key="3">
    <source>
        <dbReference type="RefSeq" id="XP_019055609.1"/>
    </source>
</evidence>
<dbReference type="PANTHER" id="PTHR11439:SF455">
    <property type="entry name" value="RLK (RECEPTOR-LIKE PROTEIN KINASE) 8, PUTATIVE-RELATED"/>
    <property type="match status" value="1"/>
</dbReference>
<dbReference type="Proteomes" id="UP000189703">
    <property type="component" value="Unplaced"/>
</dbReference>
<dbReference type="RefSeq" id="XP_019055609.1">
    <property type="nucleotide sequence ID" value="XM_019200064.1"/>
</dbReference>
<sequence length="224" mass="25082">MDFCASAADTSLFVFCSKHVTLYLLIYVDDVLLIGNSQSAIHNCFQELSRHFSLKDLGSTTFFLGIQLLRHSNGVLLSQRQYITDLLQQSHMDAAKPISSPMVVHPKLTRHDGSPLTYPTKYWGVAGTLQYVAITRPDISFVVSKVSQFLQAPTDVHWATVKRILRYLKHTIMHGLHISRTSSTSLTLHAFSDADWAGCPDDRRSTSGFSIYLGPNLIAWSSHK</sequence>
<feature type="domain" description="Reverse transcriptase Ty1/copia-type" evidence="1">
    <location>
        <begin position="5"/>
        <end position="103"/>
    </location>
</feature>
<evidence type="ECO:0000313" key="2">
    <source>
        <dbReference type="Proteomes" id="UP000189703"/>
    </source>
</evidence>
<dbReference type="InterPro" id="IPR013103">
    <property type="entry name" value="RVT_2"/>
</dbReference>